<keyword evidence="1" id="KW-0812">Transmembrane</keyword>
<evidence type="ECO:0000313" key="3">
    <source>
        <dbReference type="Proteomes" id="UP001176960"/>
    </source>
</evidence>
<feature type="transmembrane region" description="Helical" evidence="1">
    <location>
        <begin position="68"/>
        <end position="89"/>
    </location>
</feature>
<keyword evidence="1" id="KW-1133">Transmembrane helix</keyword>
<reference evidence="2" key="1">
    <citation type="submission" date="2023-03" db="EMBL/GenBank/DDBJ databases">
        <authorList>
            <person name="Cleenwerck I."/>
        </authorList>
    </citation>
    <scope>NUCLEOTIDE SEQUENCE</scope>
    <source>
        <strain evidence="2">LMG 32879</strain>
    </source>
</reference>
<protein>
    <submittedName>
        <fullName evidence="2">Uncharacterized protein</fullName>
    </submittedName>
</protein>
<organism evidence="2 3">
    <name type="scientific">Brytella acorum</name>
    <dbReference type="NCBI Taxonomy" id="2959299"/>
    <lineage>
        <taxon>Bacteria</taxon>
        <taxon>Pseudomonadati</taxon>
        <taxon>Pseudomonadota</taxon>
        <taxon>Alphaproteobacteria</taxon>
        <taxon>Acetobacterales</taxon>
        <taxon>Acetobacteraceae</taxon>
        <taxon>Brytella</taxon>
    </lineage>
</organism>
<dbReference type="EMBL" id="CATKSH010000067">
    <property type="protein sequence ID" value="CAI9122427.1"/>
    <property type="molecule type" value="Genomic_DNA"/>
</dbReference>
<evidence type="ECO:0000313" key="2">
    <source>
        <dbReference type="EMBL" id="CAI9122427.1"/>
    </source>
</evidence>
<gene>
    <name evidence="2" type="ORF">LMG32879_003294</name>
</gene>
<evidence type="ECO:0000256" key="1">
    <source>
        <dbReference type="SAM" id="Phobius"/>
    </source>
</evidence>
<dbReference type="RefSeq" id="WP_289844020.1">
    <property type="nucleotide sequence ID" value="NZ_CATKSH010000067.1"/>
</dbReference>
<feature type="non-terminal residue" evidence="2">
    <location>
        <position position="1"/>
    </location>
</feature>
<comment type="caution">
    <text evidence="2">The sequence shown here is derived from an EMBL/GenBank/DDBJ whole genome shotgun (WGS) entry which is preliminary data.</text>
</comment>
<keyword evidence="1" id="KW-0472">Membrane</keyword>
<dbReference type="Proteomes" id="UP001176960">
    <property type="component" value="Unassembled WGS sequence"/>
</dbReference>
<dbReference type="AlphaFoldDB" id="A0AA35UZE8"/>
<keyword evidence="3" id="KW-1185">Reference proteome</keyword>
<feature type="transmembrane region" description="Helical" evidence="1">
    <location>
        <begin position="40"/>
        <end position="62"/>
    </location>
</feature>
<accession>A0AA35UZE8</accession>
<name>A0AA35UZE8_9PROT</name>
<sequence>EMLEEAGKATKIAVVCFVAWDIVHELLQDKPDMTRLGVSIVSDIFQAVAATYIGVGIGLFASSLGAPIVFSFCIFAAISFISGLALSWFDSHFKLTDKAVALAKKIEASRPMHSFVKCAEELGKSYVNFHASPMSYMVY</sequence>
<proteinExistence type="predicted"/>